<evidence type="ECO:0000256" key="1">
    <source>
        <dbReference type="ARBA" id="ARBA00004126"/>
    </source>
</evidence>
<keyword evidence="14" id="KW-0539">Nucleus</keyword>
<dbReference type="InterPro" id="IPR057932">
    <property type="entry name" value="Spectrin_SYNE1_3"/>
</dbReference>
<keyword evidence="7" id="KW-0812">Transmembrane</keyword>
<keyword evidence="13" id="KW-0206">Cytoskeleton</keyword>
<evidence type="ECO:0000256" key="14">
    <source>
        <dbReference type="ARBA" id="ARBA00023242"/>
    </source>
</evidence>
<keyword evidence="8" id="KW-0677">Repeat</keyword>
<evidence type="ECO:0000256" key="8">
    <source>
        <dbReference type="ARBA" id="ARBA00022737"/>
    </source>
</evidence>
<evidence type="ECO:0000313" key="19">
    <source>
        <dbReference type="RefSeq" id="XP_023387932.1"/>
    </source>
</evidence>
<dbReference type="KEGG" id="pvp:105293852"/>
<sequence>MKRLVLKCSFRFKDWLHEDGVSGRFQYPPSFRRADEQEIVQKRTFTKWINSHLSKRKPPMVVEDLFEDMKDGVKLLALLEVLSGQKLPCEQGRRMKRIHAVANIGTALKFLEGRKIKLVNINSTDIADGRPSIVLGLMWTIILYFQIEELTSNLPQLQSLSSSTSSVDSTVSSETASPPSKRKVATKIQGNAKKALLKWVQYTAAKQTGIEVKDFGRSWRSGVAFHSVIHAIRPELVDLERVKGRSNRENLEEAFTIAETELGIPRLLDPEDVDVDKPDEKSIMTYVAQFLKHYPDIHNTSTDMQETDREDRLILKEMKVWIEQFERDLTRAQMTESNLQDKYQSFRHFRVQYEMKRKQIEHLIQPLYRDGKLSLDQALVKQSWDRVSSRLFDWHIQLDKSLPAPLGTIGAWLYRAEVALREEITIQQVHEETANTIQRKREQHKDLLQNTDAHKRAFHEIYRTRSVNGIPVPHDQLEDMAERFHFVSSTSELHLMKMEFLELKYRLLSLLVLAESKLKSWIIKYGRRESVELLLQNYIAFIENSKFFEQYEVTYQILKETAEMYVKADGSVEEAENVMKFMSETTAQWRNLSVEVRSVRSMLEEVIASWDRYGDTVASLQAWLEDAEKMLNQSEHAKKDFFRNLPHWIQQHTAMNDAGNFLIETCDEVVSRDLKQQLLLLNGRWRELFMEVKQYARADEMDRMKKEYTDCITTLSDFSTEAHRKLSEPLEVSFMNVKLLIQELEDIEQRVPVMDAQYKIITKTAQLITKESSQEEANEMFATMSGLKEQLTEVKERYSPLLYECQQLSTPLEDLEKQMTFFYDSLGKINEIMTILEHEAQSSALFKQKHQELLACQESCKKTMTQIEKGSQSVQKFVTSSNVLKHFDQTKLQRQIADVHVAFQNMVKKTGDWKKHVETNSRLMKKFEESRAELEKVLQMAREGLEEKGNPEDLLKKHTEFFSQLDQRVLNAFLKACDELTDILPEQEQRGLQEAVRKLHKQWKDLQGEAPYHLLHLKIEVEKNRFLACVEECRAELDRETKLVSQEGSEKLIKEHRIFFSDKGPHHLCEKRLQLIEELCLKLPVRDPGRNTPETCHTTLKELRAAIDSTYAKLVDDPDKWKDYASRISELSSWIAAQETQLKGVKSETISTANHGEFKRAVEEIRSGVTQKGETLGWLKSRLKILVEVSSEKEAQMQGDELAKLSSSFKALGTLLSEVEKMLSNVGDCVQYKESVQSSLEELISGSKEIQDQAEKILDTENLFEAQQLLLHHQQKTKRIAAKKRDVQQQIAQDRQGEGGLPGQVREELRKLESSLDSVERSREKQERRIQVTLRKWERFETNKETVVRYLFQTGSSHERFLSFSSLESLSSELEQTKVYHIKTMEMVKNKWDHFGNNFETLSIWITEKEKELNALETSSSAMDVQISQIKVTIQEIESKISSITGLEEEVQSFAQFLTTGESARMKAKLTQIRRYWEELREHAQCLEGTILGHISQQQKFEENLRKIQQSVSEFEDKLADPIKICSSATETYKALQEHMDLCQALESLNSSVAALSAGAQKVANRGRSIQDVETLQREYEGTLSQAKERQTVLESLLATWQRLEKELSTFLTWLERCEAIASSPEMDISADRAKVESELQLIQALQSEVVSQAAIYSNLLQVKESLFSLASKDDVKMMKLHLEQLDERWRDLPQIISKRINFLQSVATEHQQFDELLLSFSVWIKLFLSELQTTSEISITDHHAALIRHKDHAAEIESKKGELQSLQGHLAKLGALGRAEDLHLLQGKAEDCFQLFEEASQVVERRQLALSQVAEFVQSHVSLSGGLLRLRQTVEATNSMNKKQTDRLEKDLSDAIRDVKTFESTAIGLDGILTKAQYHLKSGSSEQRTSCRTIADHLCLELESIQNLLGTKQSEADALAVLKKAFQDQKEELLKSIEDIEERTDKERLKEPTRQALQQRLRVFNQLEDELNSHEHELCWLKDKAKQIAQKDVAFAPEVDREINRLEVTWDDTKKLIHENQGQCCGLIDLMREYQNLKSAVSKVLENASNVIVTKTAIKDEEDLKWALSKHETARNEMCNKQKELDNFTSKGKQLLSELKKIHSSDFILVKTDMESTVDKWLDVSERIEENMDRLRVSLSLWADVLSSKDEIEGWSNNSVPQLAESISNLNDSLRAGEFLKEFESEVKNKALKLEELHSKVKDLKELTKNLETPPDLQFIEADLRQRLEHAKELTEEAKGTLKDFTAQSTQVEKFVNDITTWLTKLEESLMNCALTETCEGLKKVKEIQKELQSQQSSISSTQENLNSLCRRYHSAELAGLGSAMTGLIKKHEAVSQLCLKTQASLQESLEKHFNESMQEFQEWFSGIKVAAKESSDRTGDSKVLEAKLHELQNVLDSVTDGQSKLDAVTQEGQTLYAHLSKQIVSSIQEQITKANEEFQAFLKQCLKDKQALQDCALELGSFEDQHRKLNLWIHEMDERLSTENLGESKQHIPEKKNEVHKVEMFLGELLAARESLDKLSQRGQLLSEEGHGVGKEGRLCSQLLTTYQHLLRMTKEKLRSCQLALQEHEALEEALQSMWSWVKDAQDKLACAESTVGSKDTLEKRLLQIQDILLMKGEGEVKLNMAIGKGEQAARSSNEEGQRVIQTQLQTLADVWANIMGSALRAQSNLESVISQWNDYLEWKNQLEQWMESVDQKVEHPLKLQPGLKEKFSLLDHFQSIVSEGEGHTGALHGLIAKSRELYQKTEDESFKETAQEELKTQFNDIMTVAKEKMRKVEEIVKDHLMYLDAVQEFTDWLHSAKEELHRWSDMSGDSSATQKKLSKIKELMDSREIGASRLSRVELLAPAVTQNTTASGSELMDTEMQALRADWKQWEDSVCQTQTSLETLVSQMALSEQEFTGQVAQLEQALEQLGVLLTTWAQQLSVLEGKNTDMEMVECWQKGREILDALQKAEPKTEDLKSQLNDLCRFSRDLSTYSGKVSGLIKEYNW</sequence>
<evidence type="ECO:0000256" key="9">
    <source>
        <dbReference type="ARBA" id="ARBA00022989"/>
    </source>
</evidence>
<evidence type="ECO:0000259" key="17">
    <source>
        <dbReference type="PROSITE" id="PS50021"/>
    </source>
</evidence>
<keyword evidence="18" id="KW-1185">Reference proteome</keyword>
<dbReference type="InterPro" id="IPR001589">
    <property type="entry name" value="Actinin_actin-bd_CS"/>
</dbReference>
<keyword evidence="6" id="KW-0597">Phosphoprotein</keyword>
<dbReference type="FunFam" id="1.20.58.60:FF:000213">
    <property type="entry name" value="nesprin-1 isoform X11"/>
    <property type="match status" value="1"/>
</dbReference>
<dbReference type="SMART" id="SM00033">
    <property type="entry name" value="CH"/>
    <property type="match status" value="2"/>
</dbReference>
<feature type="coiled-coil region" evidence="15">
    <location>
        <begin position="1924"/>
        <end position="1978"/>
    </location>
</feature>
<evidence type="ECO:0000256" key="12">
    <source>
        <dbReference type="ARBA" id="ARBA00023203"/>
    </source>
</evidence>
<dbReference type="PANTHER" id="PTHR14514:SF3">
    <property type="entry name" value="NESPRIN-1"/>
    <property type="match status" value="1"/>
</dbReference>
<dbReference type="CTD" id="23345"/>
<gene>
    <name evidence="19" type="primary">SYNE1</name>
</gene>
<evidence type="ECO:0000256" key="2">
    <source>
        <dbReference type="ARBA" id="ARBA00004204"/>
    </source>
</evidence>
<name>A0A6P6CKE6_PTEVA</name>
<evidence type="ECO:0000256" key="16">
    <source>
        <dbReference type="SAM" id="MobiDB-lite"/>
    </source>
</evidence>
<dbReference type="InterPro" id="IPR001715">
    <property type="entry name" value="CH_dom"/>
</dbReference>
<keyword evidence="12" id="KW-0009">Actin-binding</keyword>
<dbReference type="InterPro" id="IPR057057">
    <property type="entry name" value="Spectrin_SYNE1"/>
</dbReference>
<dbReference type="Proteomes" id="UP000515202">
    <property type="component" value="Unplaced"/>
</dbReference>
<dbReference type="PROSITE" id="PS00020">
    <property type="entry name" value="ACTININ_2"/>
    <property type="match status" value="1"/>
</dbReference>
<dbReference type="SMART" id="SM00150">
    <property type="entry name" value="SPEC"/>
    <property type="match status" value="10"/>
</dbReference>
<dbReference type="PANTHER" id="PTHR14514">
    <property type="entry name" value="PKA ANCHORING PROTEIN"/>
    <property type="match status" value="1"/>
</dbReference>
<dbReference type="RefSeq" id="XP_023387932.1">
    <property type="nucleotide sequence ID" value="XM_023532164.1"/>
</dbReference>
<dbReference type="FunFam" id="1.20.58.60:FF:000181">
    <property type="entry name" value="Spectrin repeat containing, nuclear envelope 1a"/>
    <property type="match status" value="1"/>
</dbReference>
<feature type="domain" description="Calponin-homology (CH)" evidence="17">
    <location>
        <begin position="39"/>
        <end position="146"/>
    </location>
</feature>
<feature type="region of interest" description="Disordered" evidence="16">
    <location>
        <begin position="162"/>
        <end position="184"/>
    </location>
</feature>
<dbReference type="InterPro" id="IPR047290">
    <property type="entry name" value="CH_SYNE1_rpt1"/>
</dbReference>
<dbReference type="Pfam" id="PF25034">
    <property type="entry name" value="Spectrin_SYNE1"/>
    <property type="match status" value="1"/>
</dbReference>
<dbReference type="GO" id="GO:0005856">
    <property type="term" value="C:cytoskeleton"/>
    <property type="evidence" value="ECO:0007669"/>
    <property type="project" value="UniProtKB-SubCell"/>
</dbReference>
<dbReference type="GO" id="GO:0030017">
    <property type="term" value="C:sarcomere"/>
    <property type="evidence" value="ECO:0007669"/>
    <property type="project" value="UniProtKB-SubCell"/>
</dbReference>
<evidence type="ECO:0000256" key="4">
    <source>
        <dbReference type="ARBA" id="ARBA00008619"/>
    </source>
</evidence>
<evidence type="ECO:0000256" key="5">
    <source>
        <dbReference type="ARBA" id="ARBA00022490"/>
    </source>
</evidence>
<protein>
    <submittedName>
        <fullName evidence="19">Nesprin-1</fullName>
    </submittedName>
</protein>
<dbReference type="GO" id="GO:0003779">
    <property type="term" value="F:actin binding"/>
    <property type="evidence" value="ECO:0007669"/>
    <property type="project" value="UniProtKB-KW"/>
</dbReference>
<keyword evidence="10 15" id="KW-0175">Coiled coil</keyword>
<dbReference type="InterPro" id="IPR018159">
    <property type="entry name" value="Spectrin/alpha-actinin"/>
</dbReference>
<dbReference type="InterPro" id="IPR047291">
    <property type="entry name" value="CH_SYNE1_rpt2"/>
</dbReference>
<feature type="coiled-coil region" evidence="15">
    <location>
        <begin position="1309"/>
        <end position="1336"/>
    </location>
</feature>
<dbReference type="OrthoDB" id="18853at2759"/>
<dbReference type="FunFam" id="1.20.58.60:FF:000193">
    <property type="entry name" value="Spectrin repeat containing, nuclear envelope 1a"/>
    <property type="match status" value="1"/>
</dbReference>
<evidence type="ECO:0000313" key="18">
    <source>
        <dbReference type="Proteomes" id="UP000515202"/>
    </source>
</evidence>
<dbReference type="Gene3D" id="1.10.418.10">
    <property type="entry name" value="Calponin-like domain"/>
    <property type="match status" value="2"/>
</dbReference>
<dbReference type="FunFam" id="1.20.58.60:FF:000285">
    <property type="entry name" value="Spectrin repeat containing nuclear envelope protein 1"/>
    <property type="match status" value="1"/>
</dbReference>
<keyword evidence="11" id="KW-0472">Membrane</keyword>
<feature type="coiled-coil region" evidence="15">
    <location>
        <begin position="2181"/>
        <end position="2238"/>
    </location>
</feature>
<dbReference type="FunFam" id="1.20.58.60:FF:000139">
    <property type="entry name" value="nesprin-1 isoform X1"/>
    <property type="match status" value="1"/>
</dbReference>
<organism evidence="18 19">
    <name type="scientific">Pteropus vampyrus</name>
    <name type="common">Large flying fox</name>
    <dbReference type="NCBI Taxonomy" id="132908"/>
    <lineage>
        <taxon>Eukaryota</taxon>
        <taxon>Metazoa</taxon>
        <taxon>Chordata</taxon>
        <taxon>Craniata</taxon>
        <taxon>Vertebrata</taxon>
        <taxon>Euteleostomi</taxon>
        <taxon>Mammalia</taxon>
        <taxon>Eutheria</taxon>
        <taxon>Laurasiatheria</taxon>
        <taxon>Chiroptera</taxon>
        <taxon>Yinpterochiroptera</taxon>
        <taxon>Pteropodoidea</taxon>
        <taxon>Pteropodidae</taxon>
        <taxon>Pteropodinae</taxon>
        <taxon>Pteropus</taxon>
    </lineage>
</organism>
<accession>A0A6P6CKE6</accession>
<dbReference type="InterPro" id="IPR036872">
    <property type="entry name" value="CH_dom_sf"/>
</dbReference>
<comment type="similarity">
    <text evidence="4">Belongs to the nesprin family.</text>
</comment>
<evidence type="ECO:0000256" key="11">
    <source>
        <dbReference type="ARBA" id="ARBA00023136"/>
    </source>
</evidence>
<dbReference type="FunFam" id="1.10.418.10:FF:000033">
    <property type="entry name" value="nesprin-1 isoform X1"/>
    <property type="match status" value="1"/>
</dbReference>
<keyword evidence="9" id="KW-1133">Transmembrane helix</keyword>
<dbReference type="PROSITE" id="PS00019">
    <property type="entry name" value="ACTININ_1"/>
    <property type="match status" value="1"/>
</dbReference>
<reference evidence="19" key="1">
    <citation type="submission" date="2025-08" db="UniProtKB">
        <authorList>
            <consortium name="RefSeq"/>
        </authorList>
    </citation>
    <scope>IDENTIFICATION</scope>
    <source>
        <tissue evidence="19">Kidney</tissue>
    </source>
</reference>
<dbReference type="FunFam" id="1.10.418.10:FF:000037">
    <property type="entry name" value="nesprin-1 isoform X1"/>
    <property type="match status" value="1"/>
</dbReference>
<proteinExistence type="inferred from homology"/>
<keyword evidence="5" id="KW-0963">Cytoplasm</keyword>
<dbReference type="Pfam" id="PF25803">
    <property type="entry name" value="Spectrin_SYNE1_2"/>
    <property type="match status" value="1"/>
</dbReference>
<dbReference type="Gene3D" id="1.20.58.60">
    <property type="match status" value="9"/>
</dbReference>
<dbReference type="CDD" id="cd21241">
    <property type="entry name" value="CH_SYNE1_rpt1"/>
    <property type="match status" value="1"/>
</dbReference>
<dbReference type="Pfam" id="PF00307">
    <property type="entry name" value="CH"/>
    <property type="match status" value="2"/>
</dbReference>
<evidence type="ECO:0000256" key="3">
    <source>
        <dbReference type="ARBA" id="ARBA00004245"/>
    </source>
</evidence>
<dbReference type="GO" id="GO:0031965">
    <property type="term" value="C:nuclear membrane"/>
    <property type="evidence" value="ECO:0007669"/>
    <property type="project" value="UniProtKB-SubCell"/>
</dbReference>
<evidence type="ECO:0000256" key="10">
    <source>
        <dbReference type="ARBA" id="ARBA00023054"/>
    </source>
</evidence>
<evidence type="ECO:0000256" key="15">
    <source>
        <dbReference type="SAM" id="Coils"/>
    </source>
</evidence>
<feature type="domain" description="Calponin-homology (CH)" evidence="17">
    <location>
        <begin position="190"/>
        <end position="295"/>
    </location>
</feature>
<dbReference type="SUPFAM" id="SSF46966">
    <property type="entry name" value="Spectrin repeat"/>
    <property type="match status" value="13"/>
</dbReference>
<evidence type="ECO:0000256" key="6">
    <source>
        <dbReference type="ARBA" id="ARBA00022553"/>
    </source>
</evidence>
<dbReference type="CDD" id="cd00176">
    <property type="entry name" value="SPEC"/>
    <property type="match status" value="3"/>
</dbReference>
<evidence type="ECO:0000256" key="7">
    <source>
        <dbReference type="ARBA" id="ARBA00022692"/>
    </source>
</evidence>
<dbReference type="SUPFAM" id="SSF47576">
    <property type="entry name" value="Calponin-homology domain, CH-domain"/>
    <property type="match status" value="1"/>
</dbReference>
<feature type="compositionally biased region" description="Low complexity" evidence="16">
    <location>
        <begin position="162"/>
        <end position="177"/>
    </location>
</feature>
<dbReference type="InterPro" id="IPR002017">
    <property type="entry name" value="Spectrin_repeat"/>
</dbReference>
<evidence type="ECO:0000256" key="13">
    <source>
        <dbReference type="ARBA" id="ARBA00023212"/>
    </source>
</evidence>
<dbReference type="GeneID" id="105293852"/>
<dbReference type="CDD" id="cd21243">
    <property type="entry name" value="CH_SYNE1_rpt2"/>
    <property type="match status" value="1"/>
</dbReference>
<comment type="subcellular location">
    <subcellularLocation>
        <location evidence="3">Cytoplasm</location>
        <location evidence="3">Cytoskeleton</location>
    </subcellularLocation>
    <subcellularLocation>
        <location evidence="2">Cytoplasm</location>
        <location evidence="2">Myofibril</location>
        <location evidence="2">Sarcomere</location>
    </subcellularLocation>
    <subcellularLocation>
        <location evidence="1">Nucleus membrane</location>
    </subcellularLocation>
</comment>
<dbReference type="FunFam" id="1.20.58.60:FF:000154">
    <property type="entry name" value="nesprin-1 isoform X4"/>
    <property type="match status" value="1"/>
</dbReference>
<dbReference type="Pfam" id="PF00435">
    <property type="entry name" value="Spectrin"/>
    <property type="match status" value="1"/>
</dbReference>
<dbReference type="PROSITE" id="PS50021">
    <property type="entry name" value="CH"/>
    <property type="match status" value="2"/>
</dbReference>